<dbReference type="InterPro" id="IPR027359">
    <property type="entry name" value="Volt_channel_dom_sf"/>
</dbReference>
<evidence type="ECO:0000256" key="12">
    <source>
        <dbReference type="SAM" id="MobiDB-lite"/>
    </source>
</evidence>
<evidence type="ECO:0000256" key="13">
    <source>
        <dbReference type="SAM" id="Phobius"/>
    </source>
</evidence>
<dbReference type="Pfam" id="PF00520">
    <property type="entry name" value="Ion_trans"/>
    <property type="match status" value="1"/>
</dbReference>
<keyword evidence="3" id="KW-0633">Potassium transport</keyword>
<keyword evidence="2" id="KW-0813">Transport</keyword>
<evidence type="ECO:0000259" key="14">
    <source>
        <dbReference type="PROSITE" id="PS51201"/>
    </source>
</evidence>
<dbReference type="Gene3D" id="3.40.50.720">
    <property type="entry name" value="NAD(P)-binding Rossmann-like Domain"/>
    <property type="match status" value="1"/>
</dbReference>
<dbReference type="Proteomes" id="UP000019132">
    <property type="component" value="Unassembled WGS sequence"/>
</dbReference>
<dbReference type="eggNOG" id="KOG1420">
    <property type="taxonomic scope" value="Eukaryota"/>
</dbReference>
<feature type="transmembrane region" description="Helical" evidence="13">
    <location>
        <begin position="149"/>
        <end position="167"/>
    </location>
</feature>
<evidence type="ECO:0000256" key="1">
    <source>
        <dbReference type="ARBA" id="ARBA00004141"/>
    </source>
</evidence>
<keyword evidence="10" id="KW-0407">Ion channel</keyword>
<evidence type="ECO:0000313" key="16">
    <source>
        <dbReference type="Proteomes" id="UP000019132"/>
    </source>
</evidence>
<dbReference type="PRINTS" id="PR00169">
    <property type="entry name" value="KCHANNEL"/>
</dbReference>
<dbReference type="InterPro" id="IPR003148">
    <property type="entry name" value="RCK_N"/>
</dbReference>
<dbReference type="PANTHER" id="PTHR10027">
    <property type="entry name" value="CALCIUM-ACTIVATED POTASSIUM CHANNEL ALPHA CHAIN"/>
    <property type="match status" value="1"/>
</dbReference>
<comment type="subcellular location">
    <subcellularLocation>
        <location evidence="1">Membrane</location>
        <topology evidence="1">Multi-pass membrane protein</topology>
    </subcellularLocation>
</comment>
<feature type="transmembrane region" description="Helical" evidence="13">
    <location>
        <begin position="212"/>
        <end position="233"/>
    </location>
</feature>
<dbReference type="SUPFAM" id="SSF51735">
    <property type="entry name" value="NAD(P)-binding Rossmann-fold domains"/>
    <property type="match status" value="1"/>
</dbReference>
<sequence length="759" mass="84112">MRARRKDARAEGAAGATKKRWSIATGGAAASQAARFVRERSRHIVRKTTGISGSRLSRILLGNDSWEVFEGIPKHFSFRARVRMKLKFSSIGVVWELFQTTFALIASVLYVAQTYYPTINTDDFDLAALVVFSSDYLLHLYCCDNRIKFVLNFMSLMDVLTIVPAIVDRVNRHNGQNGLPFLRFIRVLRLLRLIRLLRAAGSRSISAVQKQIHTIVLLLTSIVFISAGVFHAVESNDRLATDPELTFGGALYFILVTIATVGYGDISPLTTGGKAIAAGVIVITFTIIPTELSRLTQLMSLQSQFRKVYQPVMGNPHILIVGHVSEPRCLLDFFRELYHPDRMLENGVVNSLNDLSSVIMGPDEPNEGTINLLDHPMLQNRVTYIKGSVMSEEDLCRVGADIARACFVLVSKSSTDAEKTDQETVLRLLAVRNYNPDLEIYTQIVSPVHSEYISGVDANHVLCLDQIKLSLMAKSTLCPGLVALISNLFQSSVISTVEQYSGWEKEYIEGLALEIYATVLPPAFFGLTFAQACAILYEISNGEIILLGVYDRGKSAVKSPPSSPVSETQSAKRKKLPKKLPRLKVRPLLRKNSFVQSQPGSVMIINPGSTMLLGAGQILYVMSESKKLTQTASILNLLKEWQSAGNTLPLPTMSMTRKSRLNATRAHSALVPQQPHNHETINLRFARRSEADVIVEDASSVMTGGEEICNHIIVVSDLDHVSIEAFVRMLRLERHVKGSEDYHPIIFLSWSTKSPVIAA</sequence>
<feature type="transmembrane region" description="Helical" evidence="13">
    <location>
        <begin position="88"/>
        <end position="112"/>
    </location>
</feature>
<name>K3X5S1_GLOUD</name>
<dbReference type="InterPro" id="IPR047871">
    <property type="entry name" value="K_chnl_Slo-like"/>
</dbReference>
<dbReference type="EnsemblProtists" id="PYU1_T012570">
    <property type="protein sequence ID" value="PYU1_T012570"/>
    <property type="gene ID" value="PYU1_G012544"/>
</dbReference>
<evidence type="ECO:0000256" key="7">
    <source>
        <dbReference type="ARBA" id="ARBA00022989"/>
    </source>
</evidence>
<accession>K3X5S1</accession>
<keyword evidence="9 13" id="KW-0472">Membrane</keyword>
<dbReference type="GO" id="GO:0016020">
    <property type="term" value="C:membrane"/>
    <property type="evidence" value="ECO:0007669"/>
    <property type="project" value="UniProtKB-SubCell"/>
</dbReference>
<reference evidence="15" key="3">
    <citation type="submission" date="2015-02" db="UniProtKB">
        <authorList>
            <consortium name="EnsemblProtists"/>
        </authorList>
    </citation>
    <scope>IDENTIFICATION</scope>
    <source>
        <strain evidence="15">DAOM BR144</strain>
    </source>
</reference>
<keyword evidence="6" id="KW-0630">Potassium</keyword>
<keyword evidence="5" id="KW-0631">Potassium channel</keyword>
<reference evidence="16" key="1">
    <citation type="journal article" date="2010" name="Genome Biol.">
        <title>Genome sequence of the necrotrophic plant pathogen Pythium ultimum reveals original pathogenicity mechanisms and effector repertoire.</title>
        <authorList>
            <person name="Levesque C.A."/>
            <person name="Brouwer H."/>
            <person name="Cano L."/>
            <person name="Hamilton J.P."/>
            <person name="Holt C."/>
            <person name="Huitema E."/>
            <person name="Raffaele S."/>
            <person name="Robideau G.P."/>
            <person name="Thines M."/>
            <person name="Win J."/>
            <person name="Zerillo M.M."/>
            <person name="Beakes G.W."/>
            <person name="Boore J.L."/>
            <person name="Busam D."/>
            <person name="Dumas B."/>
            <person name="Ferriera S."/>
            <person name="Fuerstenberg S.I."/>
            <person name="Gachon C.M."/>
            <person name="Gaulin E."/>
            <person name="Govers F."/>
            <person name="Grenville-Briggs L."/>
            <person name="Horner N."/>
            <person name="Hostetler J."/>
            <person name="Jiang R.H."/>
            <person name="Johnson J."/>
            <person name="Krajaejun T."/>
            <person name="Lin H."/>
            <person name="Meijer H.J."/>
            <person name="Moore B."/>
            <person name="Morris P."/>
            <person name="Phuntmart V."/>
            <person name="Puiu D."/>
            <person name="Shetty J."/>
            <person name="Stajich J.E."/>
            <person name="Tripathy S."/>
            <person name="Wawra S."/>
            <person name="van West P."/>
            <person name="Whitty B.R."/>
            <person name="Coutinho P.M."/>
            <person name="Henrissat B."/>
            <person name="Martin F."/>
            <person name="Thomas P.D."/>
            <person name="Tyler B.M."/>
            <person name="De Vries R.P."/>
            <person name="Kamoun S."/>
            <person name="Yandell M."/>
            <person name="Tisserat N."/>
            <person name="Buell C.R."/>
        </authorList>
    </citation>
    <scope>NUCLEOTIDE SEQUENCE</scope>
    <source>
        <strain evidence="16">DAOM:BR144</strain>
    </source>
</reference>
<dbReference type="Gene3D" id="1.20.120.350">
    <property type="entry name" value="Voltage-gated potassium channels. Chain C"/>
    <property type="match status" value="1"/>
</dbReference>
<reference evidence="16" key="2">
    <citation type="submission" date="2010-04" db="EMBL/GenBank/DDBJ databases">
        <authorList>
            <person name="Buell R."/>
            <person name="Hamilton J."/>
            <person name="Hostetler J."/>
        </authorList>
    </citation>
    <scope>NUCLEOTIDE SEQUENCE [LARGE SCALE GENOMIC DNA]</scope>
    <source>
        <strain evidence="16">DAOM:BR144</strain>
    </source>
</reference>
<dbReference type="InParanoid" id="K3X5S1"/>
<evidence type="ECO:0000256" key="4">
    <source>
        <dbReference type="ARBA" id="ARBA00022692"/>
    </source>
</evidence>
<dbReference type="STRING" id="431595.K3X5S1"/>
<evidence type="ECO:0000256" key="2">
    <source>
        <dbReference type="ARBA" id="ARBA00022448"/>
    </source>
</evidence>
<dbReference type="OMA" id="VITIDSM"/>
<protein>
    <recommendedName>
        <fullName evidence="11">BK channel</fullName>
    </recommendedName>
</protein>
<dbReference type="PROSITE" id="PS51201">
    <property type="entry name" value="RCK_N"/>
    <property type="match status" value="1"/>
</dbReference>
<evidence type="ECO:0000256" key="3">
    <source>
        <dbReference type="ARBA" id="ARBA00022538"/>
    </source>
</evidence>
<feature type="transmembrane region" description="Helical" evidence="13">
    <location>
        <begin position="124"/>
        <end position="142"/>
    </location>
</feature>
<keyword evidence="7 13" id="KW-1133">Transmembrane helix</keyword>
<evidence type="ECO:0000256" key="8">
    <source>
        <dbReference type="ARBA" id="ARBA00023065"/>
    </source>
</evidence>
<dbReference type="Pfam" id="PF22614">
    <property type="entry name" value="Slo-like_RCK"/>
    <property type="match status" value="1"/>
</dbReference>
<feature type="domain" description="RCK N-terminal" evidence="14">
    <location>
        <begin position="315"/>
        <end position="462"/>
    </location>
</feature>
<evidence type="ECO:0000256" key="11">
    <source>
        <dbReference type="ARBA" id="ARBA00029579"/>
    </source>
</evidence>
<feature type="region of interest" description="Disordered" evidence="12">
    <location>
        <begin position="556"/>
        <end position="576"/>
    </location>
</feature>
<keyword evidence="4 13" id="KW-0812">Transmembrane</keyword>
<keyword evidence="8" id="KW-0406">Ion transport</keyword>
<dbReference type="InterPro" id="IPR005821">
    <property type="entry name" value="Ion_trans_dom"/>
</dbReference>
<dbReference type="HOGENOM" id="CLU_367442_0_0_1"/>
<dbReference type="PANTHER" id="PTHR10027:SF10">
    <property type="entry name" value="SLOWPOKE 2, ISOFORM D"/>
    <property type="match status" value="1"/>
</dbReference>
<dbReference type="Pfam" id="PF03493">
    <property type="entry name" value="BK_channel_a"/>
    <property type="match status" value="1"/>
</dbReference>
<dbReference type="InterPro" id="IPR036291">
    <property type="entry name" value="NAD(P)-bd_dom_sf"/>
</dbReference>
<feature type="compositionally biased region" description="Low complexity" evidence="12">
    <location>
        <begin position="556"/>
        <end position="566"/>
    </location>
</feature>
<evidence type="ECO:0000256" key="6">
    <source>
        <dbReference type="ARBA" id="ARBA00022958"/>
    </source>
</evidence>
<organism evidence="15 16">
    <name type="scientific">Globisporangium ultimum (strain ATCC 200006 / CBS 805.95 / DAOM BR144)</name>
    <name type="common">Pythium ultimum</name>
    <dbReference type="NCBI Taxonomy" id="431595"/>
    <lineage>
        <taxon>Eukaryota</taxon>
        <taxon>Sar</taxon>
        <taxon>Stramenopiles</taxon>
        <taxon>Oomycota</taxon>
        <taxon>Peronosporomycetes</taxon>
        <taxon>Pythiales</taxon>
        <taxon>Pythiaceae</taxon>
        <taxon>Globisporangium</taxon>
    </lineage>
</organism>
<dbReference type="Gene3D" id="1.10.287.70">
    <property type="match status" value="1"/>
</dbReference>
<dbReference type="SUPFAM" id="SSF81324">
    <property type="entry name" value="Voltage-gated potassium channels"/>
    <property type="match status" value="1"/>
</dbReference>
<dbReference type="EMBL" id="GL376612">
    <property type="status" value="NOT_ANNOTATED_CDS"/>
    <property type="molecule type" value="Genomic_DNA"/>
</dbReference>
<feature type="transmembrane region" description="Helical" evidence="13">
    <location>
        <begin position="245"/>
        <end position="263"/>
    </location>
</feature>
<evidence type="ECO:0000256" key="9">
    <source>
        <dbReference type="ARBA" id="ARBA00023136"/>
    </source>
</evidence>
<dbReference type="GO" id="GO:0005267">
    <property type="term" value="F:potassium channel activity"/>
    <property type="evidence" value="ECO:0007669"/>
    <property type="project" value="UniProtKB-KW"/>
</dbReference>
<evidence type="ECO:0000313" key="15">
    <source>
        <dbReference type="EnsemblProtists" id="PYU1_T012570"/>
    </source>
</evidence>
<keyword evidence="16" id="KW-1185">Reference proteome</keyword>
<evidence type="ECO:0000256" key="5">
    <source>
        <dbReference type="ARBA" id="ARBA00022826"/>
    </source>
</evidence>
<dbReference type="VEuPathDB" id="FungiDB:PYU1_G012544"/>
<evidence type="ECO:0000256" key="10">
    <source>
        <dbReference type="ARBA" id="ARBA00023303"/>
    </source>
</evidence>
<dbReference type="AlphaFoldDB" id="K3X5S1"/>
<proteinExistence type="predicted"/>
<dbReference type="InterPro" id="IPR003929">
    <property type="entry name" value="K_chnl_BK_asu"/>
</dbReference>